<reference evidence="10" key="1">
    <citation type="journal article" date="2019" name="Int. J. Syst. Evol. Microbiol.">
        <title>The Global Catalogue of Microorganisms (GCM) 10K type strain sequencing project: providing services to taxonomists for standard genome sequencing and annotation.</title>
        <authorList>
            <consortium name="The Broad Institute Genomics Platform"/>
            <consortium name="The Broad Institute Genome Sequencing Center for Infectious Disease"/>
            <person name="Wu L."/>
            <person name="Ma J."/>
        </authorList>
    </citation>
    <scope>NUCLEOTIDE SEQUENCE [LARGE SCALE GENOMIC DNA]</scope>
    <source>
        <strain evidence="10">CCM 8691</strain>
    </source>
</reference>
<dbReference type="PANTHER" id="PTHR30629">
    <property type="entry name" value="PROPHAGE INTEGRASE"/>
    <property type="match status" value="1"/>
</dbReference>
<feature type="compositionally biased region" description="Low complexity" evidence="6">
    <location>
        <begin position="9"/>
        <end position="21"/>
    </location>
</feature>
<dbReference type="InterPro" id="IPR011010">
    <property type="entry name" value="DNA_brk_join_enz"/>
</dbReference>
<dbReference type="InterPro" id="IPR010998">
    <property type="entry name" value="Integrase_recombinase_N"/>
</dbReference>
<evidence type="ECO:0000313" key="10">
    <source>
        <dbReference type="Proteomes" id="UP001595789"/>
    </source>
</evidence>
<protein>
    <submittedName>
        <fullName evidence="9">Tyrosine-type recombinase/integrase</fullName>
    </submittedName>
</protein>
<feature type="region of interest" description="Disordered" evidence="6">
    <location>
        <begin position="1"/>
        <end position="55"/>
    </location>
</feature>
<keyword evidence="3 5" id="KW-0238">DNA-binding</keyword>
<feature type="domain" description="Tyr recombinase" evidence="7">
    <location>
        <begin position="278"/>
        <end position="462"/>
    </location>
</feature>
<keyword evidence="10" id="KW-1185">Reference proteome</keyword>
<comment type="caution">
    <text evidence="9">The sequence shown here is derived from an EMBL/GenBank/DDBJ whole genome shotgun (WGS) entry which is preliminary data.</text>
</comment>
<evidence type="ECO:0000256" key="2">
    <source>
        <dbReference type="ARBA" id="ARBA00022908"/>
    </source>
</evidence>
<organism evidence="9 10">
    <name type="scientific">Pedobacter lithocola</name>
    <dbReference type="NCBI Taxonomy" id="1908239"/>
    <lineage>
        <taxon>Bacteria</taxon>
        <taxon>Pseudomonadati</taxon>
        <taxon>Bacteroidota</taxon>
        <taxon>Sphingobacteriia</taxon>
        <taxon>Sphingobacteriales</taxon>
        <taxon>Sphingobacteriaceae</taxon>
        <taxon>Pedobacter</taxon>
    </lineage>
</organism>
<dbReference type="PROSITE" id="PS51898">
    <property type="entry name" value="TYR_RECOMBINASE"/>
    <property type="match status" value="1"/>
</dbReference>
<accession>A0ABV8P6E2</accession>
<evidence type="ECO:0000256" key="3">
    <source>
        <dbReference type="ARBA" id="ARBA00023125"/>
    </source>
</evidence>
<evidence type="ECO:0000256" key="5">
    <source>
        <dbReference type="PROSITE-ProRule" id="PRU01248"/>
    </source>
</evidence>
<name>A0ABV8P6E2_9SPHI</name>
<dbReference type="InterPro" id="IPR013762">
    <property type="entry name" value="Integrase-like_cat_sf"/>
</dbReference>
<dbReference type="PROSITE" id="PS51900">
    <property type="entry name" value="CB"/>
    <property type="match status" value="1"/>
</dbReference>
<dbReference type="InterPro" id="IPR050808">
    <property type="entry name" value="Phage_Integrase"/>
</dbReference>
<evidence type="ECO:0000256" key="6">
    <source>
        <dbReference type="SAM" id="MobiDB-lite"/>
    </source>
</evidence>
<proteinExistence type="inferred from homology"/>
<dbReference type="Pfam" id="PF13495">
    <property type="entry name" value="Phage_int_SAM_4"/>
    <property type="match status" value="1"/>
</dbReference>
<evidence type="ECO:0000256" key="1">
    <source>
        <dbReference type="ARBA" id="ARBA00008857"/>
    </source>
</evidence>
<evidence type="ECO:0000259" key="7">
    <source>
        <dbReference type="PROSITE" id="PS51898"/>
    </source>
</evidence>
<dbReference type="InterPro" id="IPR002104">
    <property type="entry name" value="Integrase_catalytic"/>
</dbReference>
<dbReference type="Pfam" id="PF00589">
    <property type="entry name" value="Phage_integrase"/>
    <property type="match status" value="1"/>
</dbReference>
<sequence length="464" mass="53901">MKNNDLEDSLSSNSDTSLPLNASGGQNSPRPARRKNQNSSNEKSKNGGYPERQLQDKNSRGANFAFMEIPELPYTIPRVVKGRAIIKVPAGSTMEKEVARQSWYVEFFFHNAAEERMERIRVTRKLNRIKDPKQKLRNFNNLCEAYKIALEGGWNPLDEHANARLKKELIGIDLNEALLLFESYHKAKGTRPKSISTYRSTVNSFIKYHGGNKKVNKITDFDIADFLNFKEREGKWAGVTYNNCRIGLNNFFRYLKVNKYIPENPVTDCETRKKMPTQSHQIFTERDFKVIMDWLDKNDRYCQLFVRMIYYTCIRPKELRFLQLKYIDLEDNTITIPGVVSKNKKSIPVNIDVSLRAELDKLQIEKFDKEYFLLGSADTFISHKMCAENYAYNRFKKCLEATGLLDKNYTLYSFKHLSNVRKFRAGWTLAEICSANRHGSLSETETYLKELLKFVKSDKTIPAI</sequence>
<dbReference type="InterPro" id="IPR044068">
    <property type="entry name" value="CB"/>
</dbReference>
<dbReference type="PANTHER" id="PTHR30629:SF2">
    <property type="entry name" value="PROPHAGE INTEGRASE INTS-RELATED"/>
    <property type="match status" value="1"/>
</dbReference>
<dbReference type="EMBL" id="JBHSBW010000001">
    <property type="protein sequence ID" value="MFC4209683.1"/>
    <property type="molecule type" value="Genomic_DNA"/>
</dbReference>
<dbReference type="RefSeq" id="WP_378980853.1">
    <property type="nucleotide sequence ID" value="NZ_JBHSBW010000001.1"/>
</dbReference>
<dbReference type="SUPFAM" id="SSF56349">
    <property type="entry name" value="DNA breaking-rejoining enzymes"/>
    <property type="match status" value="1"/>
</dbReference>
<gene>
    <name evidence="9" type="ORF">ACFOWA_00735</name>
</gene>
<evidence type="ECO:0000259" key="8">
    <source>
        <dbReference type="PROSITE" id="PS51900"/>
    </source>
</evidence>
<dbReference type="InterPro" id="IPR004107">
    <property type="entry name" value="Integrase_SAM-like_N"/>
</dbReference>
<keyword evidence="4" id="KW-0233">DNA recombination</keyword>
<dbReference type="Gene3D" id="1.10.150.130">
    <property type="match status" value="1"/>
</dbReference>
<evidence type="ECO:0000256" key="4">
    <source>
        <dbReference type="ARBA" id="ARBA00023172"/>
    </source>
</evidence>
<evidence type="ECO:0000313" key="9">
    <source>
        <dbReference type="EMBL" id="MFC4209683.1"/>
    </source>
</evidence>
<keyword evidence="2" id="KW-0229">DNA integration</keyword>
<feature type="domain" description="Core-binding (CB)" evidence="8">
    <location>
        <begin position="172"/>
        <end position="256"/>
    </location>
</feature>
<dbReference type="Proteomes" id="UP001595789">
    <property type="component" value="Unassembled WGS sequence"/>
</dbReference>
<comment type="similarity">
    <text evidence="1">Belongs to the 'phage' integrase family.</text>
</comment>
<dbReference type="Gene3D" id="1.10.443.10">
    <property type="entry name" value="Intergrase catalytic core"/>
    <property type="match status" value="1"/>
</dbReference>
<dbReference type="CDD" id="cd00397">
    <property type="entry name" value="DNA_BRE_C"/>
    <property type="match status" value="1"/>
</dbReference>